<evidence type="ECO:0000256" key="2">
    <source>
        <dbReference type="SAM" id="MobiDB-lite"/>
    </source>
</evidence>
<feature type="compositionally biased region" description="Pro residues" evidence="2">
    <location>
        <begin position="40"/>
        <end position="51"/>
    </location>
</feature>
<gene>
    <name evidence="4" type="ORF">P7K49_009720</name>
</gene>
<dbReference type="InterPro" id="IPR024310">
    <property type="entry name" value="NUT"/>
</dbReference>
<evidence type="ECO:0000259" key="3">
    <source>
        <dbReference type="Pfam" id="PF12881"/>
    </source>
</evidence>
<name>A0ABQ9VM63_SAGOE</name>
<evidence type="ECO:0000313" key="5">
    <source>
        <dbReference type="Proteomes" id="UP001266305"/>
    </source>
</evidence>
<dbReference type="EMBL" id="JASSZA010000005">
    <property type="protein sequence ID" value="KAK2109974.1"/>
    <property type="molecule type" value="Genomic_DNA"/>
</dbReference>
<dbReference type="Proteomes" id="UP001266305">
    <property type="component" value="Unassembled WGS sequence"/>
</dbReference>
<evidence type="ECO:0000256" key="1">
    <source>
        <dbReference type="ARBA" id="ARBA00010586"/>
    </source>
</evidence>
<proteinExistence type="inferred from homology"/>
<accession>A0ABQ9VM63</accession>
<comment type="similarity">
    <text evidence="1">Belongs to the NUT family.</text>
</comment>
<dbReference type="PANTHER" id="PTHR22879">
    <property type="entry name" value="NUT FAMILY MEMBER 1"/>
    <property type="match status" value="1"/>
</dbReference>
<protein>
    <recommendedName>
        <fullName evidence="3">Nuclear Testis protein N-terminal domain-containing protein</fullName>
    </recommendedName>
</protein>
<feature type="region of interest" description="Disordered" evidence="2">
    <location>
        <begin position="34"/>
        <end position="78"/>
    </location>
</feature>
<comment type="caution">
    <text evidence="4">The sequence shown here is derived from an EMBL/GenBank/DDBJ whole genome shotgun (WGS) entry which is preliminary data.</text>
</comment>
<feature type="region of interest" description="Disordered" evidence="2">
    <location>
        <begin position="218"/>
        <end position="257"/>
    </location>
</feature>
<organism evidence="4 5">
    <name type="scientific">Saguinus oedipus</name>
    <name type="common">Cotton-top tamarin</name>
    <name type="synonym">Oedipomidas oedipus</name>
    <dbReference type="NCBI Taxonomy" id="9490"/>
    <lineage>
        <taxon>Eukaryota</taxon>
        <taxon>Metazoa</taxon>
        <taxon>Chordata</taxon>
        <taxon>Craniata</taxon>
        <taxon>Vertebrata</taxon>
        <taxon>Euteleostomi</taxon>
        <taxon>Mammalia</taxon>
        <taxon>Eutheria</taxon>
        <taxon>Euarchontoglires</taxon>
        <taxon>Primates</taxon>
        <taxon>Haplorrhini</taxon>
        <taxon>Platyrrhini</taxon>
        <taxon>Cebidae</taxon>
        <taxon>Callitrichinae</taxon>
        <taxon>Saguinus</taxon>
    </lineage>
</organism>
<dbReference type="Pfam" id="PF12881">
    <property type="entry name" value="NUT"/>
    <property type="match status" value="1"/>
</dbReference>
<dbReference type="InterPro" id="IPR024309">
    <property type="entry name" value="NUT_N"/>
</dbReference>
<keyword evidence="5" id="KW-1185">Reference proteome</keyword>
<dbReference type="PANTHER" id="PTHR22879:SF14">
    <property type="entry name" value="NUT FAMILY MEMBER 2A-RELATED"/>
    <property type="match status" value="1"/>
</dbReference>
<sequence length="269" mass="28792">MMLSHKCPAYGVSSRGAMVQVVLTQLGPTSVYLPSKAGPEAPPACLPPQGPQRPAETKAHLPPPRPQQPAETEAPEEIPPEVVQEYVDIMEELLGPPVGATGELEGQREEGEAEQQGDGMLLDQGVLSYVDNLCSQRDFITKVEAVIHPRFLEELLSPDPQMDFLALSQELEQEEGLTLAQVDQGGRGTQVPHLTAYPNPAGDARLLGGPLRGGEVQVQAEQDGEEPGRGVRTQTAVRPSKMPGRATPSVSDRKPSCLRLPCLPAAQVP</sequence>
<feature type="region of interest" description="Disordered" evidence="2">
    <location>
        <begin position="96"/>
        <end position="118"/>
    </location>
</feature>
<reference evidence="4 5" key="1">
    <citation type="submission" date="2023-05" db="EMBL/GenBank/DDBJ databases">
        <title>B98-5 Cell Line De Novo Hybrid Assembly: An Optical Mapping Approach.</title>
        <authorList>
            <person name="Kananen K."/>
            <person name="Auerbach J.A."/>
            <person name="Kautto E."/>
            <person name="Blachly J.S."/>
        </authorList>
    </citation>
    <scope>NUCLEOTIDE SEQUENCE [LARGE SCALE GENOMIC DNA]</scope>
    <source>
        <strain evidence="4">B95-8</strain>
        <tissue evidence="4">Cell line</tissue>
    </source>
</reference>
<evidence type="ECO:0000313" key="4">
    <source>
        <dbReference type="EMBL" id="KAK2109974.1"/>
    </source>
</evidence>
<feature type="domain" description="Nuclear Testis protein N-terminal" evidence="3">
    <location>
        <begin position="30"/>
        <end position="184"/>
    </location>
</feature>